<dbReference type="AlphaFoldDB" id="A0A1F5GBK1"/>
<dbReference type="Gene3D" id="3.40.50.720">
    <property type="entry name" value="NAD(P)-binding Rossmann-like Domain"/>
    <property type="match status" value="1"/>
</dbReference>
<feature type="domain" description="NAD(P)-binding" evidence="1">
    <location>
        <begin position="5"/>
        <end position="327"/>
    </location>
</feature>
<gene>
    <name evidence="2" type="ORF">A2693_00875</name>
</gene>
<dbReference type="PANTHER" id="PTHR43000">
    <property type="entry name" value="DTDP-D-GLUCOSE 4,6-DEHYDRATASE-RELATED"/>
    <property type="match status" value="1"/>
</dbReference>
<evidence type="ECO:0000259" key="1">
    <source>
        <dbReference type="Pfam" id="PF16363"/>
    </source>
</evidence>
<comment type="caution">
    <text evidence="2">The sequence shown here is derived from an EMBL/GenBank/DDBJ whole genome shotgun (WGS) entry which is preliminary data.</text>
</comment>
<dbReference type="Proteomes" id="UP000178577">
    <property type="component" value="Unassembled WGS sequence"/>
</dbReference>
<dbReference type="Pfam" id="PF16363">
    <property type="entry name" value="GDP_Man_Dehyd"/>
    <property type="match status" value="1"/>
</dbReference>
<evidence type="ECO:0000313" key="3">
    <source>
        <dbReference type="Proteomes" id="UP000178577"/>
    </source>
</evidence>
<evidence type="ECO:0000313" key="2">
    <source>
        <dbReference type="EMBL" id="OGD89263.1"/>
    </source>
</evidence>
<reference evidence="2 3" key="1">
    <citation type="journal article" date="2016" name="Nat. Commun.">
        <title>Thousands of microbial genomes shed light on interconnected biogeochemical processes in an aquifer system.</title>
        <authorList>
            <person name="Anantharaman K."/>
            <person name="Brown C.T."/>
            <person name="Hug L.A."/>
            <person name="Sharon I."/>
            <person name="Castelle C.J."/>
            <person name="Probst A.J."/>
            <person name="Thomas B.C."/>
            <person name="Singh A."/>
            <person name="Wilkins M.J."/>
            <person name="Karaoz U."/>
            <person name="Brodie E.L."/>
            <person name="Williams K.H."/>
            <person name="Hubbard S.S."/>
            <person name="Banfield J.F."/>
        </authorList>
    </citation>
    <scope>NUCLEOTIDE SEQUENCE [LARGE SCALE GENOMIC DNA]</scope>
</reference>
<proteinExistence type="predicted"/>
<sequence length="340" mass="38269">MGKVLITGGAGFIGVNLAAKLLDRGSSVIVLDNLSREGSRVNLGWLLKHKNSKKLKIMRGDIRNQAHVKQAVPGCEIVFHLAAQVAVTTSVTNPKEDFEINALGTFNVLEEVHKSSKRPIFIYSSTNKVYGEMTDIGTREGKTRYMIPKMPFGVNERNPLDFHSPYGCSKGAADQYVHDYFRIYNLPTVVFRQSCIYGPRQMGVEDQGWVAYFAICNILGKPITLYGDGKQVRDVLYVDDLIDAYFLAVKNIKKCAGRVYNIGGGVKNAVSLLEYIELLEKIVGRNLKIHRGNWRPGDQKVYISDIRLLEKEIGWKPKVNLESGVEKLVTWIQENRKIFD</sequence>
<name>A0A1F5GBK1_9BACT</name>
<dbReference type="InterPro" id="IPR016040">
    <property type="entry name" value="NAD(P)-bd_dom"/>
</dbReference>
<protein>
    <submittedName>
        <fullName evidence="2">CDP-paratose 2-epimerase</fullName>
    </submittedName>
</protein>
<dbReference type="InterPro" id="IPR036291">
    <property type="entry name" value="NAD(P)-bd_dom_sf"/>
</dbReference>
<organism evidence="2 3">
    <name type="scientific">Candidatus Curtissbacteria bacterium RIFCSPHIGHO2_01_FULL_40_12</name>
    <dbReference type="NCBI Taxonomy" id="1797710"/>
    <lineage>
        <taxon>Bacteria</taxon>
        <taxon>Candidatus Curtissiibacteriota</taxon>
    </lineage>
</organism>
<accession>A0A1F5GBK1</accession>
<dbReference type="EMBL" id="MFAY01000014">
    <property type="protein sequence ID" value="OGD89263.1"/>
    <property type="molecule type" value="Genomic_DNA"/>
</dbReference>
<dbReference type="SUPFAM" id="SSF51735">
    <property type="entry name" value="NAD(P)-binding Rossmann-fold domains"/>
    <property type="match status" value="1"/>
</dbReference>